<protein>
    <submittedName>
        <fullName evidence="1">Protein FAM177B</fullName>
    </submittedName>
</protein>
<comment type="caution">
    <text evidence="1">The sequence shown here is derived from an EMBL/GenBank/DDBJ whole genome shotgun (WGS) entry which is preliminary data.</text>
</comment>
<dbReference type="PANTHER" id="PTHR31206:SF9">
    <property type="entry name" value="PROTEIN FAM177B"/>
    <property type="match status" value="1"/>
</dbReference>
<dbReference type="AlphaFoldDB" id="A0A8J6DSI3"/>
<accession>A0A8J6DSI3</accession>
<organism evidence="1 2">
    <name type="scientific">Galemys pyrenaicus</name>
    <name type="common">Iberian desman</name>
    <name type="synonym">Pyrenean desman</name>
    <dbReference type="NCBI Taxonomy" id="202257"/>
    <lineage>
        <taxon>Eukaryota</taxon>
        <taxon>Metazoa</taxon>
        <taxon>Chordata</taxon>
        <taxon>Craniata</taxon>
        <taxon>Vertebrata</taxon>
        <taxon>Euteleostomi</taxon>
        <taxon>Mammalia</taxon>
        <taxon>Eutheria</taxon>
        <taxon>Laurasiatheria</taxon>
        <taxon>Eulipotyphla</taxon>
        <taxon>Talpidae</taxon>
        <taxon>Galemys</taxon>
    </lineage>
</organism>
<sequence>MLCFFLKKDSIQKLELEMSGPSERTTPKRIIHFIDGDTMEEYSTEEEEENQERMNSILDSVSLEYRISEHMGLGESNLSWGPYLWFWERRIASISFSTCDFLGERFATLFGLNQPKYQYMLDQYYRTQSEVCELLTGTLQALG</sequence>
<dbReference type="PANTHER" id="PTHR31206">
    <property type="entry name" value="LP10445P"/>
    <property type="match status" value="1"/>
</dbReference>
<dbReference type="InterPro" id="IPR028260">
    <property type="entry name" value="FAM177"/>
</dbReference>
<dbReference type="OrthoDB" id="45963at2759"/>
<dbReference type="Pfam" id="PF14774">
    <property type="entry name" value="FAM177"/>
    <property type="match status" value="1"/>
</dbReference>
<evidence type="ECO:0000313" key="1">
    <source>
        <dbReference type="EMBL" id="KAG8518240.1"/>
    </source>
</evidence>
<dbReference type="EMBL" id="JAGFMF010011638">
    <property type="protein sequence ID" value="KAG8518240.1"/>
    <property type="molecule type" value="Genomic_DNA"/>
</dbReference>
<gene>
    <name evidence="1" type="ORF">J0S82_005427</name>
</gene>
<name>A0A8J6DSI3_GALPY</name>
<keyword evidence="2" id="KW-1185">Reference proteome</keyword>
<reference evidence="1" key="1">
    <citation type="journal article" date="2021" name="Evol. Appl.">
        <title>The genome of the Pyrenean desman and the effects of bottlenecks and inbreeding on the genomic landscape of an endangered species.</title>
        <authorList>
            <person name="Escoda L."/>
            <person name="Castresana J."/>
        </authorList>
    </citation>
    <scope>NUCLEOTIDE SEQUENCE</scope>
    <source>
        <strain evidence="1">IBE-C5619</strain>
    </source>
</reference>
<evidence type="ECO:0000313" key="2">
    <source>
        <dbReference type="Proteomes" id="UP000700334"/>
    </source>
</evidence>
<dbReference type="Proteomes" id="UP000700334">
    <property type="component" value="Unassembled WGS sequence"/>
</dbReference>
<proteinExistence type="predicted"/>